<dbReference type="PROSITE" id="PS00597">
    <property type="entry name" value="PLANT_LTP"/>
    <property type="match status" value="1"/>
</dbReference>
<dbReference type="Proteomes" id="UP001165190">
    <property type="component" value="Unassembled WGS sequence"/>
</dbReference>
<sequence length="123" mass="12667">MASSGALKLASVMLIVCMAATSAPEAAEAALSCGDVVNHLLPCVSYVQNGGQPAAQCCNGVRTLYGQAQTSTDRQNVCKCIKSAVNGIPYSSSNLGNAASLPDKCNLHISYKISPSTDCNKVQ</sequence>
<organism evidence="5 6">
    <name type="scientific">Hibiscus trionum</name>
    <name type="common">Flower of an hour</name>
    <dbReference type="NCBI Taxonomy" id="183268"/>
    <lineage>
        <taxon>Eukaryota</taxon>
        <taxon>Viridiplantae</taxon>
        <taxon>Streptophyta</taxon>
        <taxon>Embryophyta</taxon>
        <taxon>Tracheophyta</taxon>
        <taxon>Spermatophyta</taxon>
        <taxon>Magnoliopsida</taxon>
        <taxon>eudicotyledons</taxon>
        <taxon>Gunneridae</taxon>
        <taxon>Pentapetalae</taxon>
        <taxon>rosids</taxon>
        <taxon>malvids</taxon>
        <taxon>Malvales</taxon>
        <taxon>Malvaceae</taxon>
        <taxon>Malvoideae</taxon>
        <taxon>Hibiscus</taxon>
    </lineage>
</organism>
<dbReference type="InterPro" id="IPR016140">
    <property type="entry name" value="Bifunc_inhib/LTP/seed_store"/>
</dbReference>
<dbReference type="SUPFAM" id="SSF47699">
    <property type="entry name" value="Bifunctional inhibitor/lipid-transfer protein/seed storage 2S albumin"/>
    <property type="match status" value="1"/>
</dbReference>
<feature type="chain" id="PRO_5040727257" description="Non-specific lipid-transfer protein" evidence="3">
    <location>
        <begin position="30"/>
        <end position="123"/>
    </location>
</feature>
<feature type="domain" description="Bifunctional inhibitor/plant lipid transfer protein/seed storage helical" evidence="4">
    <location>
        <begin position="33"/>
        <end position="119"/>
    </location>
</feature>
<dbReference type="PANTHER" id="PTHR33076">
    <property type="entry name" value="NON-SPECIFIC LIPID-TRANSFER PROTEIN 2-RELATED"/>
    <property type="match status" value="1"/>
</dbReference>
<comment type="caution">
    <text evidence="5">The sequence shown here is derived from an EMBL/GenBank/DDBJ whole genome shotgun (WGS) entry which is preliminary data.</text>
</comment>
<dbReference type="SMART" id="SM00499">
    <property type="entry name" value="AAI"/>
    <property type="match status" value="1"/>
</dbReference>
<evidence type="ECO:0000256" key="1">
    <source>
        <dbReference type="ARBA" id="ARBA00009748"/>
    </source>
</evidence>
<evidence type="ECO:0000259" key="4">
    <source>
        <dbReference type="SMART" id="SM00499"/>
    </source>
</evidence>
<evidence type="ECO:0000313" key="6">
    <source>
        <dbReference type="Proteomes" id="UP001165190"/>
    </source>
</evidence>
<dbReference type="GO" id="GO:0006869">
    <property type="term" value="P:lipid transport"/>
    <property type="evidence" value="ECO:0007669"/>
    <property type="project" value="InterPro"/>
</dbReference>
<dbReference type="Gene3D" id="1.10.110.10">
    <property type="entry name" value="Plant lipid-transfer and hydrophobic proteins"/>
    <property type="match status" value="1"/>
</dbReference>
<proteinExistence type="inferred from homology"/>
<feature type="signal peptide" evidence="3">
    <location>
        <begin position="1"/>
        <end position="29"/>
    </location>
</feature>
<gene>
    <name evidence="5" type="ORF">HRI_003271500</name>
</gene>
<keyword evidence="6" id="KW-1185">Reference proteome</keyword>
<reference evidence="5" key="1">
    <citation type="submission" date="2023-05" db="EMBL/GenBank/DDBJ databases">
        <title>Genome and transcriptome analyses reveal genes involved in the formation of fine ridges on petal epidermal cells in Hibiscus trionum.</title>
        <authorList>
            <person name="Koshimizu S."/>
            <person name="Masuda S."/>
            <person name="Ishii T."/>
            <person name="Shirasu K."/>
            <person name="Hoshino A."/>
            <person name="Arita M."/>
        </authorList>
    </citation>
    <scope>NUCLEOTIDE SEQUENCE</scope>
    <source>
        <strain evidence="5">Hamamatsu line</strain>
    </source>
</reference>
<dbReference type="AlphaFoldDB" id="A0A9W7IJ16"/>
<evidence type="ECO:0000313" key="5">
    <source>
        <dbReference type="EMBL" id="GMI96022.1"/>
    </source>
</evidence>
<dbReference type="GO" id="GO:0008289">
    <property type="term" value="F:lipid binding"/>
    <property type="evidence" value="ECO:0007669"/>
    <property type="project" value="UniProtKB-KW"/>
</dbReference>
<keyword evidence="2" id="KW-0446">Lipid-binding</keyword>
<keyword evidence="3" id="KW-0732">Signal</keyword>
<dbReference type="InterPro" id="IPR036312">
    <property type="entry name" value="Bifun_inhib/LTP/seed_sf"/>
</dbReference>
<keyword evidence="2" id="KW-0813">Transport</keyword>
<dbReference type="CDD" id="cd01960">
    <property type="entry name" value="nsLTP1"/>
    <property type="match status" value="1"/>
</dbReference>
<dbReference type="InterPro" id="IPR000528">
    <property type="entry name" value="Plant_nsLTP"/>
</dbReference>
<evidence type="ECO:0000256" key="3">
    <source>
        <dbReference type="SAM" id="SignalP"/>
    </source>
</evidence>
<comment type="similarity">
    <text evidence="1 2">Belongs to the plant LTP family.</text>
</comment>
<dbReference type="OrthoDB" id="1890443at2759"/>
<comment type="function">
    <text evidence="2">Plant non-specific lipid-transfer proteins transfer phospholipids as well as galactolipids across membranes. May play a role in wax or cutin deposition in the cell walls of expanding epidermal cells and certain secretory tissues.</text>
</comment>
<dbReference type="Pfam" id="PF00234">
    <property type="entry name" value="Tryp_alpha_amyl"/>
    <property type="match status" value="1"/>
</dbReference>
<protein>
    <recommendedName>
        <fullName evidence="2">Non-specific lipid-transfer protein</fullName>
    </recommendedName>
</protein>
<dbReference type="PRINTS" id="PR00382">
    <property type="entry name" value="LIPIDTRNSFER"/>
</dbReference>
<evidence type="ECO:0000256" key="2">
    <source>
        <dbReference type="RuleBase" id="RU000628"/>
    </source>
</evidence>
<name>A0A9W7IJ16_HIBTR</name>
<accession>A0A9W7IJ16</accession>
<dbReference type="EMBL" id="BSYR01000028">
    <property type="protein sequence ID" value="GMI96022.1"/>
    <property type="molecule type" value="Genomic_DNA"/>
</dbReference>